<dbReference type="InterPro" id="IPR052921">
    <property type="entry name" value="GPCR1_Superfamily_Member"/>
</dbReference>
<dbReference type="PANTHER" id="PTHR26451:SF871">
    <property type="entry name" value="ODORANT RECEPTOR-RELATED"/>
    <property type="match status" value="1"/>
</dbReference>
<keyword evidence="17" id="KW-1185">Reference proteome</keyword>
<dbReference type="Proteomes" id="UP000261420">
    <property type="component" value="Unplaced"/>
</dbReference>
<evidence type="ECO:0000256" key="12">
    <source>
        <dbReference type="ARBA" id="ARBA00023224"/>
    </source>
</evidence>
<evidence type="ECO:0000256" key="13">
    <source>
        <dbReference type="RuleBase" id="RU000688"/>
    </source>
</evidence>
<sequence length="311" mass="35851">VMENVSADTLFTLSGLNFTLEQRITLFFLTLLWYIMILLGNIAIIVAIIVDKNLQEPMYIFLCNLCFNALYGTAGFYPKFLLDLLTSHVISYAGCMLQGFVIHSSVCGDFSILALMAYDRYVAICRPLVYHSVMTKQRISIFVLFSWLLPLYCMFMNTATLLGSRLCGSHINRIYCVNWMITTLTCSPPKANAAVSYFNVLFYFGIFVFIFWSYLYLIRTAISSKEKRGKFMQTCLPHLISLITFTTTVLLDLLYMRFGSLDLSQNLNNFMAMEFLLIPPAMNPFIYGFKLTKIRNKFLNLVYIKRKDVKE</sequence>
<dbReference type="PRINTS" id="PR00245">
    <property type="entry name" value="OLFACTORYR"/>
</dbReference>
<keyword evidence="2 14" id="KW-1003">Cell membrane</keyword>
<keyword evidence="12 13" id="KW-0807">Transducer</keyword>
<feature type="domain" description="G-protein coupled receptors family 1 profile" evidence="15">
    <location>
        <begin position="40"/>
        <end position="287"/>
    </location>
</feature>
<dbReference type="InterPro" id="IPR017452">
    <property type="entry name" value="GPCR_Rhodpsn_7TM"/>
</dbReference>
<keyword evidence="4 13" id="KW-0812">Transmembrane</keyword>
<dbReference type="SUPFAM" id="SSF81321">
    <property type="entry name" value="Family A G protein-coupled receptor-like"/>
    <property type="match status" value="1"/>
</dbReference>
<dbReference type="InterPro" id="IPR000725">
    <property type="entry name" value="Olfact_rcpt"/>
</dbReference>
<reference evidence="16" key="2">
    <citation type="submission" date="2025-09" db="UniProtKB">
        <authorList>
            <consortium name="Ensembl"/>
        </authorList>
    </citation>
    <scope>IDENTIFICATION</scope>
</reference>
<evidence type="ECO:0000256" key="2">
    <source>
        <dbReference type="ARBA" id="ARBA00022475"/>
    </source>
</evidence>
<keyword evidence="8 14" id="KW-0472">Membrane</keyword>
<keyword evidence="10 13" id="KW-0675">Receptor</keyword>
<name>A0A3B4U659_SERDU</name>
<keyword evidence="6 14" id="KW-1133">Transmembrane helix</keyword>
<keyword evidence="3 14" id="KW-0716">Sensory transduction</keyword>
<dbReference type="PROSITE" id="PS50262">
    <property type="entry name" value="G_PROTEIN_RECEP_F1_2"/>
    <property type="match status" value="1"/>
</dbReference>
<evidence type="ECO:0000256" key="10">
    <source>
        <dbReference type="ARBA" id="ARBA00023170"/>
    </source>
</evidence>
<organism evidence="16 17">
    <name type="scientific">Seriola dumerili</name>
    <name type="common">Greater amberjack</name>
    <name type="synonym">Caranx dumerili</name>
    <dbReference type="NCBI Taxonomy" id="41447"/>
    <lineage>
        <taxon>Eukaryota</taxon>
        <taxon>Metazoa</taxon>
        <taxon>Chordata</taxon>
        <taxon>Craniata</taxon>
        <taxon>Vertebrata</taxon>
        <taxon>Euteleostomi</taxon>
        <taxon>Actinopterygii</taxon>
        <taxon>Neopterygii</taxon>
        <taxon>Teleostei</taxon>
        <taxon>Neoteleostei</taxon>
        <taxon>Acanthomorphata</taxon>
        <taxon>Carangaria</taxon>
        <taxon>Carangiformes</taxon>
        <taxon>Carangidae</taxon>
        <taxon>Seriola</taxon>
    </lineage>
</organism>
<evidence type="ECO:0000256" key="4">
    <source>
        <dbReference type="ARBA" id="ARBA00022692"/>
    </source>
</evidence>
<comment type="similarity">
    <text evidence="13">Belongs to the G-protein coupled receptor 1 family.</text>
</comment>
<reference evidence="16" key="1">
    <citation type="submission" date="2025-08" db="UniProtKB">
        <authorList>
            <consortium name="Ensembl"/>
        </authorList>
    </citation>
    <scope>IDENTIFICATION</scope>
</reference>
<evidence type="ECO:0000313" key="16">
    <source>
        <dbReference type="Ensembl" id="ENSSDUP00000014081.1"/>
    </source>
</evidence>
<proteinExistence type="inferred from homology"/>
<keyword evidence="11" id="KW-0325">Glycoprotein</keyword>
<feature type="transmembrane region" description="Helical" evidence="14">
    <location>
        <begin position="57"/>
        <end position="77"/>
    </location>
</feature>
<feature type="transmembrane region" description="Helical" evidence="14">
    <location>
        <begin position="197"/>
        <end position="218"/>
    </location>
</feature>
<feature type="transmembrane region" description="Helical" evidence="14">
    <location>
        <begin position="239"/>
        <end position="258"/>
    </location>
</feature>
<evidence type="ECO:0000256" key="7">
    <source>
        <dbReference type="ARBA" id="ARBA00023040"/>
    </source>
</evidence>
<comment type="subcellular location">
    <subcellularLocation>
        <location evidence="1 14">Cell membrane</location>
        <topology evidence="1 14">Multi-pass membrane protein</topology>
    </subcellularLocation>
</comment>
<dbReference type="GO" id="GO:0005886">
    <property type="term" value="C:plasma membrane"/>
    <property type="evidence" value="ECO:0007669"/>
    <property type="project" value="UniProtKB-SubCell"/>
</dbReference>
<dbReference type="GO" id="GO:0005549">
    <property type="term" value="F:odorant binding"/>
    <property type="evidence" value="ECO:0007669"/>
    <property type="project" value="TreeGrafter"/>
</dbReference>
<evidence type="ECO:0000313" key="17">
    <source>
        <dbReference type="Proteomes" id="UP000261420"/>
    </source>
</evidence>
<evidence type="ECO:0000256" key="14">
    <source>
        <dbReference type="RuleBase" id="RU363047"/>
    </source>
</evidence>
<feature type="transmembrane region" description="Helical" evidence="14">
    <location>
        <begin position="89"/>
        <end position="118"/>
    </location>
</feature>
<dbReference type="AlphaFoldDB" id="A0A3B4U659"/>
<dbReference type="OMA" id="MFMNTAT"/>
<evidence type="ECO:0000256" key="6">
    <source>
        <dbReference type="ARBA" id="ARBA00022989"/>
    </source>
</evidence>
<evidence type="ECO:0000259" key="15">
    <source>
        <dbReference type="PROSITE" id="PS50262"/>
    </source>
</evidence>
<feature type="transmembrane region" description="Helical" evidence="14">
    <location>
        <begin position="270"/>
        <end position="289"/>
    </location>
</feature>
<keyword evidence="9" id="KW-1015">Disulfide bond</keyword>
<keyword evidence="5 14" id="KW-0552">Olfaction</keyword>
<dbReference type="Ensembl" id="ENSSDUT00000014350.1">
    <property type="protein sequence ID" value="ENSSDUP00000014081.1"/>
    <property type="gene ID" value="ENSSDUG00000010244.1"/>
</dbReference>
<dbReference type="Gene3D" id="1.20.1070.10">
    <property type="entry name" value="Rhodopsin 7-helix transmembrane proteins"/>
    <property type="match status" value="1"/>
</dbReference>
<dbReference type="GO" id="GO:0004930">
    <property type="term" value="F:G protein-coupled receptor activity"/>
    <property type="evidence" value="ECO:0007669"/>
    <property type="project" value="UniProtKB-KW"/>
</dbReference>
<dbReference type="GO" id="GO:0004984">
    <property type="term" value="F:olfactory receptor activity"/>
    <property type="evidence" value="ECO:0007669"/>
    <property type="project" value="InterPro"/>
</dbReference>
<dbReference type="PANTHER" id="PTHR26451">
    <property type="entry name" value="G_PROTEIN_RECEP_F1_2 DOMAIN-CONTAINING PROTEIN"/>
    <property type="match status" value="1"/>
</dbReference>
<dbReference type="InterPro" id="IPR000276">
    <property type="entry name" value="GPCR_Rhodpsn"/>
</dbReference>
<keyword evidence="7 13" id="KW-0297">G-protein coupled receptor</keyword>
<evidence type="ECO:0000256" key="11">
    <source>
        <dbReference type="ARBA" id="ARBA00023180"/>
    </source>
</evidence>
<dbReference type="Pfam" id="PF13853">
    <property type="entry name" value="7tm_4"/>
    <property type="match status" value="1"/>
</dbReference>
<dbReference type="PROSITE" id="PS00237">
    <property type="entry name" value="G_PROTEIN_RECEP_F1_1"/>
    <property type="match status" value="1"/>
</dbReference>
<evidence type="ECO:0000256" key="3">
    <source>
        <dbReference type="ARBA" id="ARBA00022606"/>
    </source>
</evidence>
<dbReference type="PRINTS" id="PR00237">
    <property type="entry name" value="GPCRRHODOPSN"/>
</dbReference>
<feature type="transmembrane region" description="Helical" evidence="14">
    <location>
        <begin position="24"/>
        <end position="50"/>
    </location>
</feature>
<dbReference type="FunFam" id="1.20.1070.10:FF:000024">
    <property type="entry name" value="Olfactory receptor"/>
    <property type="match status" value="1"/>
</dbReference>
<evidence type="ECO:0000256" key="1">
    <source>
        <dbReference type="ARBA" id="ARBA00004651"/>
    </source>
</evidence>
<feature type="transmembrane region" description="Helical" evidence="14">
    <location>
        <begin position="139"/>
        <end position="159"/>
    </location>
</feature>
<evidence type="ECO:0000256" key="8">
    <source>
        <dbReference type="ARBA" id="ARBA00023136"/>
    </source>
</evidence>
<accession>A0A3B4U659</accession>
<dbReference type="GeneTree" id="ENSGT00950000183023"/>
<evidence type="ECO:0000256" key="9">
    <source>
        <dbReference type="ARBA" id="ARBA00023157"/>
    </source>
</evidence>
<protein>
    <recommendedName>
        <fullName evidence="14">Olfactory receptor</fullName>
    </recommendedName>
</protein>
<evidence type="ECO:0000256" key="5">
    <source>
        <dbReference type="ARBA" id="ARBA00022725"/>
    </source>
</evidence>